<evidence type="ECO:0000313" key="3">
    <source>
        <dbReference type="Proteomes" id="UP001063166"/>
    </source>
</evidence>
<keyword evidence="3" id="KW-1185">Reference proteome</keyword>
<dbReference type="Proteomes" id="UP001063166">
    <property type="component" value="Unassembled WGS sequence"/>
</dbReference>
<comment type="caution">
    <text evidence="2">The sequence shown here is derived from an EMBL/GenBank/DDBJ whole genome shotgun (WGS) entry which is preliminary data.</text>
</comment>
<feature type="domain" description="DUF1996" evidence="1">
    <location>
        <begin position="156"/>
        <end position="220"/>
    </location>
</feature>
<gene>
    <name evidence="2" type="ORF">LshimejAT787_1401820</name>
</gene>
<name>A0A9P3PX81_LYOSH</name>
<dbReference type="Pfam" id="PF09362">
    <property type="entry name" value="DUF1996"/>
    <property type="match status" value="2"/>
</dbReference>
<dbReference type="InterPro" id="IPR018535">
    <property type="entry name" value="DUF1996"/>
</dbReference>
<dbReference type="OrthoDB" id="74764at2759"/>
<sequence length="256" mass="28060">MLYSALLAPSWSLSASISQAPFLVICIRSLVEMRSTFTMDLANDLPSISTCTTSSERNVQAGKRVPQLPGQSLGNPNGEMTIYYIQPPSGSFQVFKKGFRMIADDPFVRSFNPANPDARSMTFLCLDAKGGDGALCWRDSFPNQSPDWTLTLPTISHVAYPVNGACPSTHPVQIPQLFVEINWDTTQFNSMWPSNGEQPSVWSMGDPTGPGQHADYIFGWQGDALQRAMNQCTDFGGTCPTLLTQLNRPSTVLILL</sequence>
<evidence type="ECO:0000313" key="2">
    <source>
        <dbReference type="EMBL" id="GLB43670.1"/>
    </source>
</evidence>
<organism evidence="2 3">
    <name type="scientific">Lyophyllum shimeji</name>
    <name type="common">Hon-shimeji</name>
    <name type="synonym">Tricholoma shimeji</name>
    <dbReference type="NCBI Taxonomy" id="47721"/>
    <lineage>
        <taxon>Eukaryota</taxon>
        <taxon>Fungi</taxon>
        <taxon>Dikarya</taxon>
        <taxon>Basidiomycota</taxon>
        <taxon>Agaricomycotina</taxon>
        <taxon>Agaricomycetes</taxon>
        <taxon>Agaricomycetidae</taxon>
        <taxon>Agaricales</taxon>
        <taxon>Tricholomatineae</taxon>
        <taxon>Lyophyllaceae</taxon>
        <taxon>Lyophyllum</taxon>
    </lineage>
</organism>
<dbReference type="PANTHER" id="PTHR43662">
    <property type="match status" value="1"/>
</dbReference>
<dbReference type="EMBL" id="BRPK01000014">
    <property type="protein sequence ID" value="GLB43670.1"/>
    <property type="molecule type" value="Genomic_DNA"/>
</dbReference>
<accession>A0A9P3PX81</accession>
<reference evidence="2" key="1">
    <citation type="submission" date="2022-07" db="EMBL/GenBank/DDBJ databases">
        <title>The genome of Lyophyllum shimeji provides insight into the initial evolution of ectomycorrhizal fungal genome.</title>
        <authorList>
            <person name="Kobayashi Y."/>
            <person name="Shibata T."/>
            <person name="Hirakawa H."/>
            <person name="Shigenobu S."/>
            <person name="Nishiyama T."/>
            <person name="Yamada A."/>
            <person name="Hasebe M."/>
            <person name="Kawaguchi M."/>
        </authorList>
    </citation>
    <scope>NUCLEOTIDE SEQUENCE</scope>
    <source>
        <strain evidence="2">AT787</strain>
    </source>
</reference>
<dbReference type="PANTHER" id="PTHR43662:SF3">
    <property type="entry name" value="DOMAIN PROTEIN, PUTATIVE (AFU_ORTHOLOGUE AFUA_6G11970)-RELATED"/>
    <property type="match status" value="1"/>
</dbReference>
<dbReference type="AlphaFoldDB" id="A0A9P3PX81"/>
<proteinExistence type="predicted"/>
<evidence type="ECO:0000259" key="1">
    <source>
        <dbReference type="Pfam" id="PF09362"/>
    </source>
</evidence>
<protein>
    <recommendedName>
        <fullName evidence="1">DUF1996 domain-containing protein</fullName>
    </recommendedName>
</protein>
<feature type="domain" description="DUF1996" evidence="1">
    <location>
        <begin position="62"/>
        <end position="142"/>
    </location>
</feature>